<feature type="region of interest" description="Disordered" evidence="1">
    <location>
        <begin position="288"/>
        <end position="307"/>
    </location>
</feature>
<name>A0AAE0N686_9PEZI</name>
<feature type="compositionally biased region" description="Low complexity" evidence="1">
    <location>
        <begin position="289"/>
        <end position="299"/>
    </location>
</feature>
<organism evidence="2 3">
    <name type="scientific">Lasiosphaeria ovina</name>
    <dbReference type="NCBI Taxonomy" id="92902"/>
    <lineage>
        <taxon>Eukaryota</taxon>
        <taxon>Fungi</taxon>
        <taxon>Dikarya</taxon>
        <taxon>Ascomycota</taxon>
        <taxon>Pezizomycotina</taxon>
        <taxon>Sordariomycetes</taxon>
        <taxon>Sordariomycetidae</taxon>
        <taxon>Sordariales</taxon>
        <taxon>Lasiosphaeriaceae</taxon>
        <taxon>Lasiosphaeria</taxon>
    </lineage>
</organism>
<comment type="caution">
    <text evidence="2">The sequence shown here is derived from an EMBL/GenBank/DDBJ whole genome shotgun (WGS) entry which is preliminary data.</text>
</comment>
<accession>A0AAE0N686</accession>
<evidence type="ECO:0000313" key="2">
    <source>
        <dbReference type="EMBL" id="KAK3370964.1"/>
    </source>
</evidence>
<dbReference type="PANTHER" id="PTHR35179">
    <property type="entry name" value="PROTEIN CBG02620"/>
    <property type="match status" value="1"/>
</dbReference>
<sequence>MHVCHCQRSFGSEAGLMQHQTDKHGSTTPLNNVNLQPTPVNPRANVRGRRSPREARMWRGLRSLAPAQIIDPAVLEPSAMPVSSTTRPELVCSYNWQGSAGFHVPGHAPLWKDLALPITLPKDNRNSSARVLAWQISQYPFQQVFQAAELMSPGFRFSDVDVVVTRNSLRKLLDLCARRSQQSFRVTVSVVNGTLFVEQYDSAFMAFQSAGWGHSFERAFTAFPPGLEASTSHDRFLCYPIGGLNCVVGFEVDACYRERDGNGSGEGATVDDTLKTMRAGMDALALGNPSAPQAASPSSITPKERAMPQSTAAEIKSSGGKSRTGISAYLPQLWFGRTPWLIVGSHNEGTVTQIRITNVEDSFARWEADHQGELRRLAALLAELRDAVGRHGGRGCAVIYDKDAGTRVVAVHPLAQGVAAIPEDVRGRFWD</sequence>
<protein>
    <submittedName>
        <fullName evidence="2">Geranylgeranyl pyrophosphate synthetase</fullName>
    </submittedName>
</protein>
<feature type="compositionally biased region" description="Polar residues" evidence="1">
    <location>
        <begin position="26"/>
        <end position="38"/>
    </location>
</feature>
<dbReference type="EMBL" id="JAULSN010000005">
    <property type="protein sequence ID" value="KAK3370964.1"/>
    <property type="molecule type" value="Genomic_DNA"/>
</dbReference>
<dbReference type="PANTHER" id="PTHR35179:SF1">
    <property type="entry name" value="INTEGRAL MEMBRANE PROTEIN"/>
    <property type="match status" value="1"/>
</dbReference>
<dbReference type="Proteomes" id="UP001287356">
    <property type="component" value="Unassembled WGS sequence"/>
</dbReference>
<proteinExistence type="predicted"/>
<gene>
    <name evidence="2" type="ORF">B0T24DRAFT_650147</name>
</gene>
<evidence type="ECO:0000256" key="1">
    <source>
        <dbReference type="SAM" id="MobiDB-lite"/>
    </source>
</evidence>
<feature type="region of interest" description="Disordered" evidence="1">
    <location>
        <begin position="18"/>
        <end position="54"/>
    </location>
</feature>
<dbReference type="AlphaFoldDB" id="A0AAE0N686"/>
<reference evidence="2" key="2">
    <citation type="submission" date="2023-06" db="EMBL/GenBank/DDBJ databases">
        <authorList>
            <consortium name="Lawrence Berkeley National Laboratory"/>
            <person name="Haridas S."/>
            <person name="Hensen N."/>
            <person name="Bonometti L."/>
            <person name="Westerberg I."/>
            <person name="Brannstrom I.O."/>
            <person name="Guillou S."/>
            <person name="Cros-Aarteil S."/>
            <person name="Calhoun S."/>
            <person name="Kuo A."/>
            <person name="Mondo S."/>
            <person name="Pangilinan J."/>
            <person name="Riley R."/>
            <person name="Labutti K."/>
            <person name="Andreopoulos B."/>
            <person name="Lipzen A."/>
            <person name="Chen C."/>
            <person name="Yanf M."/>
            <person name="Daum C."/>
            <person name="Ng V."/>
            <person name="Clum A."/>
            <person name="Steindorff A."/>
            <person name="Ohm R."/>
            <person name="Martin F."/>
            <person name="Silar P."/>
            <person name="Natvig D."/>
            <person name="Lalanne C."/>
            <person name="Gautier V."/>
            <person name="Ament-Velasquez S.L."/>
            <person name="Kruys A."/>
            <person name="Hutchinson M.I."/>
            <person name="Powell A.J."/>
            <person name="Barry K."/>
            <person name="Miller A.N."/>
            <person name="Grigoriev I.V."/>
            <person name="Debuchy R."/>
            <person name="Gladieux P."/>
            <person name="Thoren M.H."/>
            <person name="Johannesson H."/>
        </authorList>
    </citation>
    <scope>NUCLEOTIDE SEQUENCE</scope>
    <source>
        <strain evidence="2">CBS 958.72</strain>
    </source>
</reference>
<reference evidence="2" key="1">
    <citation type="journal article" date="2023" name="Mol. Phylogenet. Evol.">
        <title>Genome-scale phylogeny and comparative genomics of the fungal order Sordariales.</title>
        <authorList>
            <person name="Hensen N."/>
            <person name="Bonometti L."/>
            <person name="Westerberg I."/>
            <person name="Brannstrom I.O."/>
            <person name="Guillou S."/>
            <person name="Cros-Aarteil S."/>
            <person name="Calhoun S."/>
            <person name="Haridas S."/>
            <person name="Kuo A."/>
            <person name="Mondo S."/>
            <person name="Pangilinan J."/>
            <person name="Riley R."/>
            <person name="LaButti K."/>
            <person name="Andreopoulos B."/>
            <person name="Lipzen A."/>
            <person name="Chen C."/>
            <person name="Yan M."/>
            <person name="Daum C."/>
            <person name="Ng V."/>
            <person name="Clum A."/>
            <person name="Steindorff A."/>
            <person name="Ohm R.A."/>
            <person name="Martin F."/>
            <person name="Silar P."/>
            <person name="Natvig D.O."/>
            <person name="Lalanne C."/>
            <person name="Gautier V."/>
            <person name="Ament-Velasquez S.L."/>
            <person name="Kruys A."/>
            <person name="Hutchinson M.I."/>
            <person name="Powell A.J."/>
            <person name="Barry K."/>
            <person name="Miller A.N."/>
            <person name="Grigoriev I.V."/>
            <person name="Debuchy R."/>
            <person name="Gladieux P."/>
            <person name="Hiltunen Thoren M."/>
            <person name="Johannesson H."/>
        </authorList>
    </citation>
    <scope>NUCLEOTIDE SEQUENCE</scope>
    <source>
        <strain evidence="2">CBS 958.72</strain>
    </source>
</reference>
<evidence type="ECO:0000313" key="3">
    <source>
        <dbReference type="Proteomes" id="UP001287356"/>
    </source>
</evidence>
<keyword evidence="3" id="KW-1185">Reference proteome</keyword>